<feature type="compositionally biased region" description="Basic residues" evidence="3">
    <location>
        <begin position="32"/>
        <end position="43"/>
    </location>
</feature>
<keyword evidence="7" id="KW-1185">Reference proteome</keyword>
<feature type="domain" description="Peptidase S24/S26A/S26B/S26C" evidence="5">
    <location>
        <begin position="102"/>
        <end position="159"/>
    </location>
</feature>
<dbReference type="Proteomes" id="UP000253790">
    <property type="component" value="Chromosome"/>
</dbReference>
<evidence type="ECO:0000313" key="6">
    <source>
        <dbReference type="EMBL" id="AXH96365.1"/>
    </source>
</evidence>
<keyword evidence="1" id="KW-0645">Protease</keyword>
<evidence type="ECO:0000259" key="5">
    <source>
        <dbReference type="Pfam" id="PF00717"/>
    </source>
</evidence>
<sequence>MPRAQEQRCSSGPTSWTTARRSRSTAVGRRGWVSRRRLRRASSRSRSGSKADSAVAAVTAGPRPPRVVRSSSKGHRKSVLGWALLITVVLAWAFTFRPTQLGGPATFIVVSGDSMEPTLSDGDLVVLRAHDAYAVGDIATFTVPDGEPGAGALVIHRLVGVEGDAFVPQGDNRDQTDDWRPMGADVKGTLWLHVPRGGDYLMRLIHPPLMAALAGGLATTWFLLRSPRSTRAEGGDEN</sequence>
<evidence type="ECO:0000256" key="3">
    <source>
        <dbReference type="SAM" id="MobiDB-lite"/>
    </source>
</evidence>
<dbReference type="KEGG" id="orn:DV701_09760"/>
<dbReference type="OrthoDB" id="1467636at2"/>
<evidence type="ECO:0000256" key="2">
    <source>
        <dbReference type="ARBA" id="ARBA00022801"/>
    </source>
</evidence>
<feature type="region of interest" description="Disordered" evidence="3">
    <location>
        <begin position="1"/>
        <end position="72"/>
    </location>
</feature>
<organism evidence="6 7">
    <name type="scientific">Ornithinimicrobium avium</name>
    <dbReference type="NCBI Taxonomy" id="2283195"/>
    <lineage>
        <taxon>Bacteria</taxon>
        <taxon>Bacillati</taxon>
        <taxon>Actinomycetota</taxon>
        <taxon>Actinomycetes</taxon>
        <taxon>Micrococcales</taxon>
        <taxon>Ornithinimicrobiaceae</taxon>
        <taxon>Ornithinimicrobium</taxon>
    </lineage>
</organism>
<dbReference type="AlphaFoldDB" id="A0A345NMV7"/>
<keyword evidence="2" id="KW-0378">Hydrolase</keyword>
<dbReference type="Pfam" id="PF00717">
    <property type="entry name" value="Peptidase_S24"/>
    <property type="match status" value="1"/>
</dbReference>
<proteinExistence type="predicted"/>
<keyword evidence="4" id="KW-0812">Transmembrane</keyword>
<name>A0A345NMV7_9MICO</name>
<evidence type="ECO:0000256" key="1">
    <source>
        <dbReference type="ARBA" id="ARBA00022670"/>
    </source>
</evidence>
<reference evidence="6 7" key="1">
    <citation type="submission" date="2018-07" db="EMBL/GenBank/DDBJ databases">
        <title>Complete genome sequencing of Ornithinimicrobium sp. AMA3305.</title>
        <authorList>
            <person name="Bae J.-W."/>
        </authorList>
    </citation>
    <scope>NUCLEOTIDE SEQUENCE [LARGE SCALE GENOMIC DNA]</scope>
    <source>
        <strain evidence="6 7">AMA3305</strain>
    </source>
</reference>
<dbReference type="CDD" id="cd06462">
    <property type="entry name" value="Peptidase_S24_S26"/>
    <property type="match status" value="1"/>
</dbReference>
<dbReference type="PROSITE" id="PS00501">
    <property type="entry name" value="SPASE_I_1"/>
    <property type="match status" value="1"/>
</dbReference>
<keyword evidence="4" id="KW-1133">Transmembrane helix</keyword>
<dbReference type="InterPro" id="IPR019756">
    <property type="entry name" value="Pept_S26A_signal_pept_1_Ser-AS"/>
</dbReference>
<protein>
    <recommendedName>
        <fullName evidence="5">Peptidase S24/S26A/S26B/S26C domain-containing protein</fullName>
    </recommendedName>
</protein>
<feature type="transmembrane region" description="Helical" evidence="4">
    <location>
        <begin position="204"/>
        <end position="224"/>
    </location>
</feature>
<dbReference type="GO" id="GO:0006508">
    <property type="term" value="P:proteolysis"/>
    <property type="evidence" value="ECO:0007669"/>
    <property type="project" value="UniProtKB-KW"/>
</dbReference>
<evidence type="ECO:0000256" key="4">
    <source>
        <dbReference type="SAM" id="Phobius"/>
    </source>
</evidence>
<dbReference type="SUPFAM" id="SSF51306">
    <property type="entry name" value="LexA/Signal peptidase"/>
    <property type="match status" value="1"/>
</dbReference>
<dbReference type="GO" id="GO:0004252">
    <property type="term" value="F:serine-type endopeptidase activity"/>
    <property type="evidence" value="ECO:0007669"/>
    <property type="project" value="InterPro"/>
</dbReference>
<keyword evidence="4" id="KW-0472">Membrane</keyword>
<accession>A0A345NMV7</accession>
<dbReference type="EMBL" id="CP031229">
    <property type="protein sequence ID" value="AXH96365.1"/>
    <property type="molecule type" value="Genomic_DNA"/>
</dbReference>
<feature type="compositionally biased region" description="Polar residues" evidence="3">
    <location>
        <begin position="7"/>
        <end position="17"/>
    </location>
</feature>
<evidence type="ECO:0000313" key="7">
    <source>
        <dbReference type="Proteomes" id="UP000253790"/>
    </source>
</evidence>
<dbReference type="GO" id="GO:0016020">
    <property type="term" value="C:membrane"/>
    <property type="evidence" value="ECO:0007669"/>
    <property type="project" value="InterPro"/>
</dbReference>
<gene>
    <name evidence="6" type="ORF">DV701_09760</name>
</gene>
<dbReference type="InterPro" id="IPR015927">
    <property type="entry name" value="Peptidase_S24_S26A/B/C"/>
</dbReference>
<dbReference type="Gene3D" id="2.10.109.10">
    <property type="entry name" value="Umud Fragment, subunit A"/>
    <property type="match status" value="1"/>
</dbReference>
<dbReference type="InterPro" id="IPR036286">
    <property type="entry name" value="LexA/Signal_pep-like_sf"/>
</dbReference>
<feature type="transmembrane region" description="Helical" evidence="4">
    <location>
        <begin position="79"/>
        <end position="96"/>
    </location>
</feature>